<keyword evidence="1" id="KW-0378">Hydrolase</keyword>
<dbReference type="InterPro" id="IPR004843">
    <property type="entry name" value="Calcineurin-like_PHP"/>
</dbReference>
<reference evidence="3" key="1">
    <citation type="submission" date="2009-10" db="EMBL/GenBank/DDBJ databases">
        <title>Diversity of trophic interactions inside an arsenic-rich microbial ecosystem.</title>
        <authorList>
            <person name="Bertin P.N."/>
            <person name="Heinrich-Salmeron A."/>
            <person name="Pelletier E."/>
            <person name="Goulhen-Chollet F."/>
            <person name="Arsene-Ploetze F."/>
            <person name="Gallien S."/>
            <person name="Calteau A."/>
            <person name="Vallenet D."/>
            <person name="Casiot C."/>
            <person name="Chane-Woon-Ming B."/>
            <person name="Giloteaux L."/>
            <person name="Barakat M."/>
            <person name="Bonnefoy V."/>
            <person name="Bruneel O."/>
            <person name="Chandler M."/>
            <person name="Cleiss J."/>
            <person name="Duran R."/>
            <person name="Elbaz-Poulichet F."/>
            <person name="Fonknechten N."/>
            <person name="Lauga B."/>
            <person name="Mornico D."/>
            <person name="Ortet P."/>
            <person name="Schaeffer C."/>
            <person name="Siguier P."/>
            <person name="Alexander Thil Smith A."/>
            <person name="Van Dorsselaer A."/>
            <person name="Weissenbach J."/>
            <person name="Medigue C."/>
            <person name="Le Paslier D."/>
        </authorList>
    </citation>
    <scope>NUCLEOTIDE SEQUENCE</scope>
</reference>
<dbReference type="EMBL" id="CABP01000117">
    <property type="protein sequence ID" value="CBI05429.1"/>
    <property type="molecule type" value="Genomic_DNA"/>
</dbReference>
<keyword evidence="3" id="KW-0540">Nuclease</keyword>
<dbReference type="PANTHER" id="PTHR30337">
    <property type="entry name" value="COMPONENT OF ATP-DEPENDENT DSDNA EXONUCLEASE"/>
    <property type="match status" value="1"/>
</dbReference>
<proteinExistence type="predicted"/>
<dbReference type="GO" id="GO:0004527">
    <property type="term" value="F:exonuclease activity"/>
    <property type="evidence" value="ECO:0007669"/>
    <property type="project" value="UniProtKB-KW"/>
</dbReference>
<keyword evidence="3" id="KW-0269">Exonuclease</keyword>
<dbReference type="InterPro" id="IPR041796">
    <property type="entry name" value="Mre11_N"/>
</dbReference>
<gene>
    <name evidence="3" type="primary">yhaO</name>
    <name evidence="3" type="ORF">CARN5_1050</name>
</gene>
<evidence type="ECO:0000259" key="2">
    <source>
        <dbReference type="Pfam" id="PF00149"/>
    </source>
</evidence>
<dbReference type="CDD" id="cd00840">
    <property type="entry name" value="MPP_Mre11_N"/>
    <property type="match status" value="1"/>
</dbReference>
<evidence type="ECO:0000313" key="3">
    <source>
        <dbReference type="EMBL" id="CBI05429.1"/>
    </source>
</evidence>
<dbReference type="Pfam" id="PF00149">
    <property type="entry name" value="Metallophos"/>
    <property type="match status" value="1"/>
</dbReference>
<dbReference type="SUPFAM" id="SSF56300">
    <property type="entry name" value="Metallo-dependent phosphatases"/>
    <property type="match status" value="1"/>
</dbReference>
<dbReference type="InterPro" id="IPR014576">
    <property type="entry name" value="Pesterase_YhaO"/>
</dbReference>
<dbReference type="InterPro" id="IPR050535">
    <property type="entry name" value="DNA_Repair-Maintenance_Comp"/>
</dbReference>
<accession>E6QE03</accession>
<dbReference type="Gene3D" id="3.60.21.10">
    <property type="match status" value="1"/>
</dbReference>
<organism evidence="3">
    <name type="scientific">mine drainage metagenome</name>
    <dbReference type="NCBI Taxonomy" id="410659"/>
    <lineage>
        <taxon>unclassified sequences</taxon>
        <taxon>metagenomes</taxon>
        <taxon>ecological metagenomes</taxon>
    </lineage>
</organism>
<sequence length="418" mass="46411">MRFLHAADLHIDSPLRGLDRYDGAPVDRLRSATRSALERLVDRALADAVDFVLLSGDIYDRDWQDFHTGLFFRAQMVRLDRGGIRVFLIQGNHDAQGVISKALVLPANVKVFSSRTPETERLDDLGVAIHGRSFPDRAVIEDWVPSYPEPVPGYFNIGLLHTSLNGNPRHDTYAPTDKNTLIDKGYDYWALGHIHAREVICESPRIVFPGNLQGRHARETGPKGCEWVNVDGGRLTSEFIPLDVLRWHHVELSLQGVDHLSVVGETFRRALLPGCLEDADRLHAVRVTLTGATPLFAVEAQHPGTLDAALRAAAQDFGDMEVWIEQVRSHLANPIERGEVSQREDAVGELVRLVDAITEDEQLLQDLGESALAVLLRNLPTEISDDETLQITDLEALRELLRDAEATVLARLVGAGDV</sequence>
<dbReference type="InterPro" id="IPR029052">
    <property type="entry name" value="Metallo-depent_PP-like"/>
</dbReference>
<dbReference type="PIRSF" id="PIRSF033091">
    <property type="entry name" value="Pesterase_YhaO"/>
    <property type="match status" value="1"/>
</dbReference>
<dbReference type="PANTHER" id="PTHR30337:SF7">
    <property type="entry name" value="PHOSPHOESTERASE"/>
    <property type="match status" value="1"/>
</dbReference>
<comment type="caution">
    <text evidence="3">The sequence shown here is derived from an EMBL/GenBank/DDBJ whole genome shotgun (WGS) entry which is preliminary data.</text>
</comment>
<feature type="domain" description="Calcineurin-like phosphoesterase" evidence="2">
    <location>
        <begin position="1"/>
        <end position="196"/>
    </location>
</feature>
<evidence type="ECO:0000256" key="1">
    <source>
        <dbReference type="ARBA" id="ARBA00022801"/>
    </source>
</evidence>
<name>E6QE03_9ZZZZ</name>
<dbReference type="AlphaFoldDB" id="E6QE03"/>
<protein>
    <submittedName>
        <fullName evidence="3">Putative exonuclease</fullName>
    </submittedName>
</protein>